<evidence type="ECO:0000256" key="1">
    <source>
        <dbReference type="SAM" id="MobiDB-lite"/>
    </source>
</evidence>
<sequence length="1169" mass="122889">MTSTWPSRWRRMPGRRVAAAAVVAAVAASGLTYAALNGSGDGDRPHTGTQARHSAPLSEADAASKAARTGKPVEVTGLRTAYETTWARPDGLLQRRIHSTPIRAKVDGTWRAIDTSLIHTADGWSPRATNVRMAFSAGTRAGTRSDDERADRGAGARRVPLLARADATTSNALVTLSTGGHDIVLTWPGAIPTPVIDGSRALYPEILPGADLVLTGDDGGFAQLLVVKTRQAAADPRVAQLSYGLSSPDLSFSLDPTTGIVSADDADGEEVAVSPTPLMWDNSGTPALTDGQAGSSASPTASESLSSDVTGAPDDSESPTDASPEPSDSVNDGDEADTDNETLSDATDEAPDPSATESEAAQPSVPAEASPDPTHSGAAATLDLPSLAGPQPDSRGTVVEADLNGSTWTLTPDQDFLADPDTVYPVFIDPSVSKHTNDWTTAYNRYPKANFYNGRNFNKGTHEARVGFESDTWGTGRSFFSIDWNPDLKGASVISAKLHALETYAWSCSARTMNVYLTGPISNKTNWNNAPKMTAGNKLASKSFAHGYKSGTCPDDYEAFDVKSAAQKAVAGGWDTLTIGMRAGDENSAYSWKKFQADGGNDPYVELVYNRPPAAPSHLDLDPDLSCDTSSPYINVGASSITFWANSSDKDSNLASVRFELWPTGGSGNLLGAKGKVSVGSQTDSARVHTDAFSTSGLKDGVKYSWRAKSVDKRGTSSGYTPKKTPCRFVFDSSRPTPPVVTSTQFPDADASDDGFKNGVEDSKWSTVKFGTAGSFTFKASQTDVVKYEYGFNSATYTGSSTRTNGAATATLTTWSSAKPPLAGPNVLYVRAVDDAGNVSDPRKYFFYVTPRDDADAPGDFTGDKLPDLMVVDANGNLRMYPGRATTDLSKGTGTLGYSMSGAYRENPAKDPNGGDDDVPLYVAPPSGYWKNTLIAHLGDVYGGDGLQDLIAVREGRLWVYPGDGYGAVDIGRRQEILLPSGAPDPATITQIVSAGDATGDGKPDFFLTAKASATAETLWALTGYNGATVEAATALNVGTAWADRDLVTLQDITGDGVTDMIYRTDTSGRLLLRTGIKDTTTGGVSLDSLSLATSSASGADDPYGSSGWGPDNIRFLFGTPDTNGDGIPDIWTLKVDGTVRFYAGSRTALSGSGTEIIGSGWQNKLAVG</sequence>
<reference evidence="3 4" key="1">
    <citation type="submission" date="2024-06" db="EMBL/GenBank/DDBJ databases">
        <title>The Natural Products Discovery Center: Release of the First 8490 Sequenced Strains for Exploring Actinobacteria Biosynthetic Diversity.</title>
        <authorList>
            <person name="Kalkreuter E."/>
            <person name="Kautsar S.A."/>
            <person name="Yang D."/>
            <person name="Bader C.D."/>
            <person name="Teijaro C.N."/>
            <person name="Fluegel L."/>
            <person name="Davis C.M."/>
            <person name="Simpson J.R."/>
            <person name="Lauterbach L."/>
            <person name="Steele A.D."/>
            <person name="Gui C."/>
            <person name="Meng S."/>
            <person name="Li G."/>
            <person name="Viehrig K."/>
            <person name="Ye F."/>
            <person name="Su P."/>
            <person name="Kiefer A.F."/>
            <person name="Nichols A."/>
            <person name="Cepeda A.J."/>
            <person name="Yan W."/>
            <person name="Fan B."/>
            <person name="Jiang Y."/>
            <person name="Adhikari A."/>
            <person name="Zheng C.-J."/>
            <person name="Schuster L."/>
            <person name="Cowan T.M."/>
            <person name="Smanski M.J."/>
            <person name="Chevrette M.G."/>
            <person name="De Carvalho L.P.S."/>
            <person name="Shen B."/>
        </authorList>
    </citation>
    <scope>NUCLEOTIDE SEQUENCE [LARGE SCALE GENOMIC DNA]</scope>
    <source>
        <strain evidence="3 4">NPDC001694</strain>
    </source>
</reference>
<evidence type="ECO:0000313" key="4">
    <source>
        <dbReference type="Proteomes" id="UP001490365"/>
    </source>
</evidence>
<evidence type="ECO:0000313" key="3">
    <source>
        <dbReference type="EMBL" id="MER6265991.1"/>
    </source>
</evidence>
<dbReference type="SUPFAM" id="SSF69318">
    <property type="entry name" value="Integrin alpha N-terminal domain"/>
    <property type="match status" value="1"/>
</dbReference>
<evidence type="ECO:0000256" key="2">
    <source>
        <dbReference type="SAM" id="SignalP"/>
    </source>
</evidence>
<dbReference type="RefSeq" id="WP_351954707.1">
    <property type="nucleotide sequence ID" value="NZ_JBEOZM010000001.1"/>
</dbReference>
<feature type="signal peptide" evidence="2">
    <location>
        <begin position="1"/>
        <end position="34"/>
    </location>
</feature>
<keyword evidence="4" id="KW-1185">Reference proteome</keyword>
<feature type="region of interest" description="Disordered" evidence="1">
    <location>
        <begin position="38"/>
        <end position="72"/>
    </location>
</feature>
<dbReference type="NCBIfam" id="NF033679">
    <property type="entry name" value="DNRLRE_dom"/>
    <property type="match status" value="1"/>
</dbReference>
<comment type="caution">
    <text evidence="3">The sequence shown here is derived from an EMBL/GenBank/DDBJ whole genome shotgun (WGS) entry which is preliminary data.</text>
</comment>
<feature type="region of interest" description="Disordered" evidence="1">
    <location>
        <begin position="275"/>
        <end position="398"/>
    </location>
</feature>
<gene>
    <name evidence="3" type="ORF">ABT211_01625</name>
</gene>
<accession>A0ABV1T7H4</accession>
<feature type="chain" id="PRO_5046003511" evidence="2">
    <location>
        <begin position="35"/>
        <end position="1169"/>
    </location>
</feature>
<dbReference type="EMBL" id="JBEOZM010000001">
    <property type="protein sequence ID" value="MER6265991.1"/>
    <property type="molecule type" value="Genomic_DNA"/>
</dbReference>
<keyword evidence="2" id="KW-0732">Signal</keyword>
<feature type="compositionally biased region" description="Low complexity" evidence="1">
    <location>
        <begin position="293"/>
        <end position="307"/>
    </location>
</feature>
<feature type="compositionally biased region" description="Acidic residues" evidence="1">
    <location>
        <begin position="331"/>
        <end position="351"/>
    </location>
</feature>
<dbReference type="InterPro" id="IPR028994">
    <property type="entry name" value="Integrin_alpha_N"/>
</dbReference>
<dbReference type="Proteomes" id="UP001490365">
    <property type="component" value="Unassembled WGS sequence"/>
</dbReference>
<feature type="region of interest" description="Disordered" evidence="1">
    <location>
        <begin position="731"/>
        <end position="754"/>
    </location>
</feature>
<organism evidence="3 4">
    <name type="scientific">Streptomyces sp. 900105755</name>
    <dbReference type="NCBI Taxonomy" id="3154389"/>
    <lineage>
        <taxon>Bacteria</taxon>
        <taxon>Bacillati</taxon>
        <taxon>Actinomycetota</taxon>
        <taxon>Actinomycetes</taxon>
        <taxon>Kitasatosporales</taxon>
        <taxon>Streptomycetaceae</taxon>
        <taxon>Streptomyces</taxon>
    </lineage>
</organism>
<protein>
    <submittedName>
        <fullName evidence="3">DNRLRE domain-containing protein</fullName>
    </submittedName>
</protein>
<proteinExistence type="predicted"/>
<name>A0ABV1T7H4_9ACTN</name>